<sequence length="239" mass="26647">MQSHPGIYQVTETLQQGKPPVRTILYYQGTRGRTQQGALITLFLQDKIYQLRPTEKIYRSIAVAQLRPGQAPEYSNAKVQASSRKGGQRKTIAGEKAQSWLIQSTALLDMKALAQKAPTEAERRQFPKFLTVKMSVENWLSERDTLAPSVQYATAALAGSQNPMGQMMQPLLSAASKQHGIPLTTTLRVTFATTPPQKNALNGTVVVTTRTLRLEHKSLPDSLFAVPPDYKEVPWDKWQ</sequence>
<organism evidence="1 2">
    <name type="scientific">Armatimonas rosea</name>
    <dbReference type="NCBI Taxonomy" id="685828"/>
    <lineage>
        <taxon>Bacteria</taxon>
        <taxon>Bacillati</taxon>
        <taxon>Armatimonadota</taxon>
        <taxon>Armatimonadia</taxon>
        <taxon>Armatimonadales</taxon>
        <taxon>Armatimonadaceae</taxon>
        <taxon>Armatimonas</taxon>
    </lineage>
</organism>
<comment type="caution">
    <text evidence="1">The sequence shown here is derived from an EMBL/GenBank/DDBJ whole genome shotgun (WGS) entry which is preliminary data.</text>
</comment>
<keyword evidence="2" id="KW-1185">Reference proteome</keyword>
<dbReference type="Proteomes" id="UP000520814">
    <property type="component" value="Unassembled WGS sequence"/>
</dbReference>
<dbReference type="AlphaFoldDB" id="A0A7W9W4V9"/>
<reference evidence="1 2" key="1">
    <citation type="submission" date="2020-08" db="EMBL/GenBank/DDBJ databases">
        <title>Genomic Encyclopedia of Type Strains, Phase IV (KMG-IV): sequencing the most valuable type-strain genomes for metagenomic binning, comparative biology and taxonomic classification.</title>
        <authorList>
            <person name="Goeker M."/>
        </authorList>
    </citation>
    <scope>NUCLEOTIDE SEQUENCE [LARGE SCALE GENOMIC DNA]</scope>
    <source>
        <strain evidence="1 2">DSM 23562</strain>
    </source>
</reference>
<name>A0A7W9W4V9_ARMRO</name>
<dbReference type="RefSeq" id="WP_184192583.1">
    <property type="nucleotide sequence ID" value="NZ_JACHGW010000001.1"/>
</dbReference>
<accession>A0A7W9W4V9</accession>
<dbReference type="EMBL" id="JACHGW010000001">
    <property type="protein sequence ID" value="MBB6048963.1"/>
    <property type="molecule type" value="Genomic_DNA"/>
</dbReference>
<gene>
    <name evidence="1" type="ORF">HNQ39_000725</name>
</gene>
<evidence type="ECO:0000313" key="1">
    <source>
        <dbReference type="EMBL" id="MBB6048963.1"/>
    </source>
</evidence>
<evidence type="ECO:0000313" key="2">
    <source>
        <dbReference type="Proteomes" id="UP000520814"/>
    </source>
</evidence>
<protein>
    <submittedName>
        <fullName evidence="1">Uncharacterized protein</fullName>
    </submittedName>
</protein>
<proteinExistence type="predicted"/>